<dbReference type="EMBL" id="JAUEPU010000097">
    <property type="protein sequence ID" value="KAK0478109.1"/>
    <property type="molecule type" value="Genomic_DNA"/>
</dbReference>
<gene>
    <name evidence="1" type="ORF">EDD18DRAFT_1364780</name>
</gene>
<protein>
    <submittedName>
        <fullName evidence="1">Uncharacterized protein</fullName>
    </submittedName>
</protein>
<evidence type="ECO:0000313" key="1">
    <source>
        <dbReference type="EMBL" id="KAK0478109.1"/>
    </source>
</evidence>
<proteinExistence type="predicted"/>
<name>A0AA39UDC9_9AGAR</name>
<sequence length="193" mass="21029">MTLGADTGYGCGCIGCSGLGVSHPRDGRLLRVWNGFLTGYEVTEEDWTETSEFGMASNKFVTTPQMLVSRHPLDILSWRDAEIPREGWKSRIGGLIGRDGASKAAVAPDVRPSAVGREKDVQGKLDPHMVDLAPILQAYQAVDLSLKLMRWRIVLSLDLDRIAATRGLLLGAAMPGCYVARCLMGWGLRTLVD</sequence>
<organism evidence="1 2">
    <name type="scientific">Armillaria luteobubalina</name>
    <dbReference type="NCBI Taxonomy" id="153913"/>
    <lineage>
        <taxon>Eukaryota</taxon>
        <taxon>Fungi</taxon>
        <taxon>Dikarya</taxon>
        <taxon>Basidiomycota</taxon>
        <taxon>Agaricomycotina</taxon>
        <taxon>Agaricomycetes</taxon>
        <taxon>Agaricomycetidae</taxon>
        <taxon>Agaricales</taxon>
        <taxon>Marasmiineae</taxon>
        <taxon>Physalacriaceae</taxon>
        <taxon>Armillaria</taxon>
    </lineage>
</organism>
<dbReference type="Proteomes" id="UP001175228">
    <property type="component" value="Unassembled WGS sequence"/>
</dbReference>
<evidence type="ECO:0000313" key="2">
    <source>
        <dbReference type="Proteomes" id="UP001175228"/>
    </source>
</evidence>
<comment type="caution">
    <text evidence="1">The sequence shown here is derived from an EMBL/GenBank/DDBJ whole genome shotgun (WGS) entry which is preliminary data.</text>
</comment>
<dbReference type="Gene3D" id="3.40.50.720">
    <property type="entry name" value="NAD(P)-binding Rossmann-like Domain"/>
    <property type="match status" value="1"/>
</dbReference>
<reference evidence="1" key="1">
    <citation type="submission" date="2023-06" db="EMBL/GenBank/DDBJ databases">
        <authorList>
            <consortium name="Lawrence Berkeley National Laboratory"/>
            <person name="Ahrendt S."/>
            <person name="Sahu N."/>
            <person name="Indic B."/>
            <person name="Wong-Bajracharya J."/>
            <person name="Merenyi Z."/>
            <person name="Ke H.-M."/>
            <person name="Monk M."/>
            <person name="Kocsube S."/>
            <person name="Drula E."/>
            <person name="Lipzen A."/>
            <person name="Balint B."/>
            <person name="Henrissat B."/>
            <person name="Andreopoulos B."/>
            <person name="Martin F.M."/>
            <person name="Harder C.B."/>
            <person name="Rigling D."/>
            <person name="Ford K.L."/>
            <person name="Foster G.D."/>
            <person name="Pangilinan J."/>
            <person name="Papanicolaou A."/>
            <person name="Barry K."/>
            <person name="LaButti K."/>
            <person name="Viragh M."/>
            <person name="Koriabine M."/>
            <person name="Yan M."/>
            <person name="Riley R."/>
            <person name="Champramary S."/>
            <person name="Plett K.L."/>
            <person name="Tsai I.J."/>
            <person name="Slot J."/>
            <person name="Sipos G."/>
            <person name="Plett J."/>
            <person name="Nagy L.G."/>
            <person name="Grigoriev I.V."/>
        </authorList>
    </citation>
    <scope>NUCLEOTIDE SEQUENCE</scope>
    <source>
        <strain evidence="1">HWK02</strain>
    </source>
</reference>
<accession>A0AA39UDC9</accession>
<keyword evidence="2" id="KW-1185">Reference proteome</keyword>
<dbReference type="AlphaFoldDB" id="A0AA39UDC9"/>